<evidence type="ECO:0000256" key="3">
    <source>
        <dbReference type="ARBA" id="ARBA00022833"/>
    </source>
</evidence>
<proteinExistence type="inferred from homology"/>
<dbReference type="InterPro" id="IPR018325">
    <property type="entry name" value="Rad4/PNGase_transGLS-fold"/>
</dbReference>
<keyword evidence="3" id="KW-0862">Zinc</keyword>
<comment type="similarity">
    <text evidence="1">Belongs to the transglutaminase-like superfamily. PNGase family.</text>
</comment>
<protein>
    <submittedName>
        <fullName evidence="6">Peptide-N4-(N-acetyl-beta-glucosaminyl)asparagine amidase</fullName>
    </submittedName>
</protein>
<evidence type="ECO:0000313" key="7">
    <source>
        <dbReference type="Proteomes" id="UP000664521"/>
    </source>
</evidence>
<keyword evidence="7" id="KW-1185">Reference proteome</keyword>
<dbReference type="EMBL" id="CAJPDS010000004">
    <property type="protein sequence ID" value="CAF9906139.1"/>
    <property type="molecule type" value="Genomic_DNA"/>
</dbReference>
<dbReference type="InterPro" id="IPR002931">
    <property type="entry name" value="Transglutaminase-like"/>
</dbReference>
<feature type="region of interest" description="Disordered" evidence="4">
    <location>
        <begin position="1"/>
        <end position="96"/>
    </location>
</feature>
<dbReference type="GO" id="GO:0046872">
    <property type="term" value="F:metal ion binding"/>
    <property type="evidence" value="ECO:0007669"/>
    <property type="project" value="UniProtKB-KW"/>
</dbReference>
<dbReference type="OrthoDB" id="409136at2759"/>
<evidence type="ECO:0000256" key="1">
    <source>
        <dbReference type="ARBA" id="ARBA00009390"/>
    </source>
</evidence>
<dbReference type="AlphaFoldDB" id="A0A8H3EGL3"/>
<evidence type="ECO:0000256" key="2">
    <source>
        <dbReference type="ARBA" id="ARBA00022723"/>
    </source>
</evidence>
<feature type="compositionally biased region" description="Basic and acidic residues" evidence="4">
    <location>
        <begin position="429"/>
        <end position="439"/>
    </location>
</feature>
<feature type="compositionally biased region" description="Low complexity" evidence="4">
    <location>
        <begin position="54"/>
        <end position="69"/>
    </location>
</feature>
<sequence length="439" mass="50009">MADPRRGPPVPPKPNIDANGLTAQFEDLLRTRRLNDLADRSQRRTESPEPHCHASFSSRPPSRQAPRAPTEQPNGLPAYSSLRNHPKIATPPQDPASLRFCSQLRALSVRPTKYENPGLLDEALQVIPLDRIYGEAEDESNLLQAEALSLGGKPKWGHQDCVVRALLRWFKGTFFTYVYNPPCSYCGMPTVRRGFTPPTGDEVARGANKVELYQCSDVNCGSYERFPRFGDVWALLQTRKGRAGEWTDCFTMLCRAMAVRARYVWNSEDLCWTEVYSEYHKRWIHVDACEEAWDTPRMYAEGWGRKLGYCIAFSVDGATDVTRRYVRNASTHGADRNRAPEEVILWIMNDIRRTRRENFPKENRKQLFIEDEREEKELRGYVVQALAASIGNLLPGHINAAGQEPKHPSHQTGTAIWQQAQANNPSFDPTRDQSPRDRP</sequence>
<dbReference type="InterPro" id="IPR050883">
    <property type="entry name" value="PNGase"/>
</dbReference>
<feature type="domain" description="Transglutaminase-like" evidence="5">
    <location>
        <begin position="235"/>
        <end position="290"/>
    </location>
</feature>
<gene>
    <name evidence="6" type="primary">PNG1_2</name>
    <name evidence="6" type="ORF">HETSPECPRED_006074</name>
</gene>
<dbReference type="Gene3D" id="3.10.620.30">
    <property type="match status" value="1"/>
</dbReference>
<dbReference type="FunFam" id="2.20.25.10:FF:000011">
    <property type="entry name" value="peptide-N(4)-(N-acetyl-beta- glucosaminyl)asparagine amidase"/>
    <property type="match status" value="1"/>
</dbReference>
<dbReference type="Gene3D" id="2.20.25.10">
    <property type="match status" value="1"/>
</dbReference>
<evidence type="ECO:0000256" key="4">
    <source>
        <dbReference type="SAM" id="MobiDB-lite"/>
    </source>
</evidence>
<dbReference type="GO" id="GO:0000224">
    <property type="term" value="F:peptide-N4-(N-acetyl-beta-glucosaminyl)asparagine amidase activity"/>
    <property type="evidence" value="ECO:0007669"/>
    <property type="project" value="TreeGrafter"/>
</dbReference>
<dbReference type="GO" id="GO:0006516">
    <property type="term" value="P:glycoprotein catabolic process"/>
    <property type="evidence" value="ECO:0007669"/>
    <property type="project" value="TreeGrafter"/>
</dbReference>
<dbReference type="Pfam" id="PF03835">
    <property type="entry name" value="Rad4"/>
    <property type="match status" value="1"/>
</dbReference>
<feature type="compositionally biased region" description="Basic and acidic residues" evidence="4">
    <location>
        <begin position="27"/>
        <end position="52"/>
    </location>
</feature>
<accession>A0A8H3EGL3</accession>
<reference evidence="6" key="1">
    <citation type="submission" date="2021-03" db="EMBL/GenBank/DDBJ databases">
        <authorList>
            <person name="Tagirdzhanova G."/>
        </authorList>
    </citation>
    <scope>NUCLEOTIDE SEQUENCE</scope>
</reference>
<evidence type="ECO:0000313" key="6">
    <source>
        <dbReference type="EMBL" id="CAF9906139.1"/>
    </source>
</evidence>
<comment type="caution">
    <text evidence="6">The sequence shown here is derived from an EMBL/GenBank/DDBJ whole genome shotgun (WGS) entry which is preliminary data.</text>
</comment>
<evidence type="ECO:0000259" key="5">
    <source>
        <dbReference type="SMART" id="SM00460"/>
    </source>
</evidence>
<dbReference type="Proteomes" id="UP000664521">
    <property type="component" value="Unassembled WGS sequence"/>
</dbReference>
<dbReference type="PANTHER" id="PTHR12143">
    <property type="entry name" value="PEPTIDE N-GLYCANASE PNGASE -RELATED"/>
    <property type="match status" value="1"/>
</dbReference>
<feature type="compositionally biased region" description="Polar residues" evidence="4">
    <location>
        <begin position="410"/>
        <end position="427"/>
    </location>
</feature>
<organism evidence="6 7">
    <name type="scientific">Heterodermia speciosa</name>
    <dbReference type="NCBI Taxonomy" id="116794"/>
    <lineage>
        <taxon>Eukaryota</taxon>
        <taxon>Fungi</taxon>
        <taxon>Dikarya</taxon>
        <taxon>Ascomycota</taxon>
        <taxon>Pezizomycotina</taxon>
        <taxon>Lecanoromycetes</taxon>
        <taxon>OSLEUM clade</taxon>
        <taxon>Lecanoromycetidae</taxon>
        <taxon>Caliciales</taxon>
        <taxon>Physciaceae</taxon>
        <taxon>Heterodermia</taxon>
    </lineage>
</organism>
<dbReference type="InterPro" id="IPR038765">
    <property type="entry name" value="Papain-like_cys_pep_sf"/>
</dbReference>
<dbReference type="GO" id="GO:0005829">
    <property type="term" value="C:cytosol"/>
    <property type="evidence" value="ECO:0007669"/>
    <property type="project" value="TreeGrafter"/>
</dbReference>
<feature type="region of interest" description="Disordered" evidence="4">
    <location>
        <begin position="398"/>
        <end position="439"/>
    </location>
</feature>
<name>A0A8H3EGL3_9LECA</name>
<dbReference type="PANTHER" id="PTHR12143:SF19">
    <property type="entry name" value="PEPTIDE-N(4)-(N-ACETYL-BETA-GLUCOSAMINYL)ASPARAGINE AMIDASE"/>
    <property type="match status" value="1"/>
</dbReference>
<keyword evidence="2" id="KW-0479">Metal-binding</keyword>
<dbReference type="GO" id="GO:0005634">
    <property type="term" value="C:nucleus"/>
    <property type="evidence" value="ECO:0007669"/>
    <property type="project" value="TreeGrafter"/>
</dbReference>
<dbReference type="SMART" id="SM00460">
    <property type="entry name" value="TGc"/>
    <property type="match status" value="1"/>
</dbReference>
<dbReference type="SUPFAM" id="SSF54001">
    <property type="entry name" value="Cysteine proteinases"/>
    <property type="match status" value="1"/>
</dbReference>